<keyword evidence="1" id="KW-0238">DNA-binding</keyword>
<keyword evidence="2" id="KW-0233">DNA recombination</keyword>
<dbReference type="CDD" id="cd00338">
    <property type="entry name" value="Ser_Recombinase"/>
    <property type="match status" value="1"/>
</dbReference>
<feature type="domain" description="Resolvase/invertase-type recombinase catalytic" evidence="3">
    <location>
        <begin position="3"/>
        <end position="138"/>
    </location>
</feature>
<dbReference type="Pfam" id="PF07508">
    <property type="entry name" value="Recombinase"/>
    <property type="match status" value="1"/>
</dbReference>
<evidence type="ECO:0000256" key="2">
    <source>
        <dbReference type="ARBA" id="ARBA00023172"/>
    </source>
</evidence>
<dbReference type="Pfam" id="PF00239">
    <property type="entry name" value="Resolvase"/>
    <property type="match status" value="1"/>
</dbReference>
<sequence>MVEYVVYFRVSTERQGRSGLGLEAQRTMVEQFLQPNDNVIAEFTEVQSGKRNDRVELWKAINLVKKTRSKLLIPKLDRFSRKVSFISGIIDQGIELVVCEHPNVSTFFLHLLACFAEEERRQISERTKAALQAAKARGTILGRNAQRLAKVRQQEKQEFYGTISQEFETALAEAGSFSGTAKLLNARGVKTRKGGKWHPQTVKNYAASLKGAKRTLSD</sequence>
<dbReference type="InterPro" id="IPR006119">
    <property type="entry name" value="Resolv_N"/>
</dbReference>
<dbReference type="RefSeq" id="WP_153217243.1">
    <property type="nucleotide sequence ID" value="NZ_WIBF01000013.1"/>
</dbReference>
<evidence type="ECO:0000313" key="5">
    <source>
        <dbReference type="Proteomes" id="UP000444174"/>
    </source>
</evidence>
<organism evidence="4 5">
    <name type="scientific">Tritonibacter litoralis</name>
    <dbReference type="NCBI Taxonomy" id="2662264"/>
    <lineage>
        <taxon>Bacteria</taxon>
        <taxon>Pseudomonadati</taxon>
        <taxon>Pseudomonadota</taxon>
        <taxon>Alphaproteobacteria</taxon>
        <taxon>Rhodobacterales</taxon>
        <taxon>Paracoccaceae</taxon>
        <taxon>Tritonibacter</taxon>
    </lineage>
</organism>
<evidence type="ECO:0000256" key="1">
    <source>
        <dbReference type="ARBA" id="ARBA00023125"/>
    </source>
</evidence>
<dbReference type="AlphaFoldDB" id="A0A843YFL3"/>
<dbReference type="EMBL" id="WIBF01000013">
    <property type="protein sequence ID" value="MQQ10270.1"/>
    <property type="molecule type" value="Genomic_DNA"/>
</dbReference>
<dbReference type="PANTHER" id="PTHR30461:SF2">
    <property type="entry name" value="SERINE RECOMBINASE PINE-RELATED"/>
    <property type="match status" value="1"/>
</dbReference>
<dbReference type="Proteomes" id="UP000444174">
    <property type="component" value="Unassembled WGS sequence"/>
</dbReference>
<gene>
    <name evidence="4" type="ORF">GFB49_17520</name>
</gene>
<accession>A0A843YFL3</accession>
<dbReference type="SUPFAM" id="SSF53041">
    <property type="entry name" value="Resolvase-like"/>
    <property type="match status" value="1"/>
</dbReference>
<dbReference type="InterPro" id="IPR011109">
    <property type="entry name" value="DNA_bind_recombinase_dom"/>
</dbReference>
<dbReference type="GO" id="GO:0003677">
    <property type="term" value="F:DNA binding"/>
    <property type="evidence" value="ECO:0007669"/>
    <property type="project" value="UniProtKB-KW"/>
</dbReference>
<protein>
    <submittedName>
        <fullName evidence="4">Recombinase family protein</fullName>
    </submittedName>
</protein>
<dbReference type="InterPro" id="IPR050639">
    <property type="entry name" value="SSR_resolvase"/>
</dbReference>
<name>A0A843YFL3_9RHOB</name>
<evidence type="ECO:0000259" key="3">
    <source>
        <dbReference type="PROSITE" id="PS51736"/>
    </source>
</evidence>
<dbReference type="GO" id="GO:0000150">
    <property type="term" value="F:DNA strand exchange activity"/>
    <property type="evidence" value="ECO:0007669"/>
    <property type="project" value="InterPro"/>
</dbReference>
<dbReference type="PANTHER" id="PTHR30461">
    <property type="entry name" value="DNA-INVERTASE FROM LAMBDOID PROPHAGE"/>
    <property type="match status" value="1"/>
</dbReference>
<reference evidence="4 5" key="1">
    <citation type="submission" date="2019-10" db="EMBL/GenBank/DDBJ databases">
        <title>Epibacterium sp. nov., isolated from seawater.</title>
        <authorList>
            <person name="Zhang X."/>
            <person name="Li N."/>
        </authorList>
    </citation>
    <scope>NUCLEOTIDE SEQUENCE [LARGE SCALE GENOMIC DNA]</scope>
    <source>
        <strain evidence="4 5">SM1979</strain>
    </source>
</reference>
<dbReference type="InterPro" id="IPR036162">
    <property type="entry name" value="Resolvase-like_N_sf"/>
</dbReference>
<evidence type="ECO:0000313" key="4">
    <source>
        <dbReference type="EMBL" id="MQQ10270.1"/>
    </source>
</evidence>
<proteinExistence type="predicted"/>
<comment type="caution">
    <text evidence="4">The sequence shown here is derived from an EMBL/GenBank/DDBJ whole genome shotgun (WGS) entry which is preliminary data.</text>
</comment>
<dbReference type="PROSITE" id="PS51736">
    <property type="entry name" value="RECOMBINASES_3"/>
    <property type="match status" value="1"/>
</dbReference>
<dbReference type="Gene3D" id="3.40.50.1390">
    <property type="entry name" value="Resolvase, N-terminal catalytic domain"/>
    <property type="match status" value="1"/>
</dbReference>
<dbReference type="SMART" id="SM00857">
    <property type="entry name" value="Resolvase"/>
    <property type="match status" value="1"/>
</dbReference>
<keyword evidence="5" id="KW-1185">Reference proteome</keyword>